<dbReference type="Pfam" id="PF00772">
    <property type="entry name" value="DnaB"/>
    <property type="match status" value="1"/>
</dbReference>
<evidence type="ECO:0000313" key="4">
    <source>
        <dbReference type="EMBL" id="ADN17727.1"/>
    </source>
</evidence>
<reference evidence="5" key="1">
    <citation type="journal article" date="2011" name="MBio">
        <title>Novel metabolic attributes of the genus Cyanothece, comprising a group of unicellular nitrogen-fixing Cyanobacteria.</title>
        <authorList>
            <person name="Bandyopadhyay A."/>
            <person name="Elvitigala T."/>
            <person name="Welsh E."/>
            <person name="Stockel J."/>
            <person name="Liberton M."/>
            <person name="Min H."/>
            <person name="Sherman L.A."/>
            <person name="Pakrasi H.B."/>
        </authorList>
    </citation>
    <scope>NUCLEOTIDE SEQUENCE [LARGE SCALE GENOMIC DNA]</scope>
    <source>
        <strain evidence="5">PCC 7822</strain>
        <plasmid evidence="5">Cy782201</plasmid>
    </source>
</reference>
<dbReference type="RefSeq" id="WP_013334477.1">
    <property type="nucleotide sequence ID" value="NC_014533.1"/>
</dbReference>
<dbReference type="InterPro" id="IPR016136">
    <property type="entry name" value="DNA_helicase_N/primase_C"/>
</dbReference>
<dbReference type="KEGG" id="cyj:Cyan7822_5873"/>
<dbReference type="GO" id="GO:0003677">
    <property type="term" value="F:DNA binding"/>
    <property type="evidence" value="ECO:0007669"/>
    <property type="project" value="UniProtKB-KW"/>
</dbReference>
<dbReference type="AlphaFoldDB" id="E0UL97"/>
<evidence type="ECO:0000259" key="3">
    <source>
        <dbReference type="Pfam" id="PF00772"/>
    </source>
</evidence>
<evidence type="ECO:0000313" key="5">
    <source>
        <dbReference type="Proteomes" id="UP000008206"/>
    </source>
</evidence>
<dbReference type="InterPro" id="IPR036185">
    <property type="entry name" value="DNA_heli_DnaB-like_N_sf"/>
</dbReference>
<name>E0UL97_GLOV7</name>
<protein>
    <submittedName>
        <fullName evidence="4">DnaB domain protein helicase domain protein</fullName>
    </submittedName>
</protein>
<gene>
    <name evidence="4" type="ordered locus">Cyan7822_5873</name>
</gene>
<keyword evidence="4" id="KW-0347">Helicase</keyword>
<dbReference type="OrthoDB" id="460004at2"/>
<keyword evidence="4" id="KW-0614">Plasmid</keyword>
<dbReference type="HOGENOM" id="CLU_296608_0_0_3"/>
<evidence type="ECO:0000256" key="2">
    <source>
        <dbReference type="ARBA" id="ARBA00023125"/>
    </source>
</evidence>
<organism evidence="4 5">
    <name type="scientific">Gloeothece verrucosa (strain PCC 7822)</name>
    <name type="common">Cyanothece sp. (strain PCC 7822)</name>
    <dbReference type="NCBI Taxonomy" id="497965"/>
    <lineage>
        <taxon>Bacteria</taxon>
        <taxon>Bacillati</taxon>
        <taxon>Cyanobacteriota</taxon>
        <taxon>Cyanophyceae</taxon>
        <taxon>Oscillatoriophycideae</taxon>
        <taxon>Chroococcales</taxon>
        <taxon>Aphanothecaceae</taxon>
        <taxon>Gloeothece</taxon>
        <taxon>Gloeothece verrucosa</taxon>
    </lineage>
</organism>
<dbReference type="InterPro" id="IPR025048">
    <property type="entry name" value="DUF3987"/>
</dbReference>
<dbReference type="PANTHER" id="PTHR30153:SF2">
    <property type="entry name" value="REPLICATIVE DNA HELICASE"/>
    <property type="match status" value="1"/>
</dbReference>
<accession>E0UL97</accession>
<dbReference type="Pfam" id="PF13148">
    <property type="entry name" value="DUF3987"/>
    <property type="match status" value="1"/>
</dbReference>
<dbReference type="PANTHER" id="PTHR30153">
    <property type="entry name" value="REPLICATIVE DNA HELICASE DNAB"/>
    <property type="match status" value="1"/>
</dbReference>
<keyword evidence="1" id="KW-0235">DNA replication</keyword>
<proteinExistence type="predicted"/>
<dbReference type="GO" id="GO:0006260">
    <property type="term" value="P:DNA replication"/>
    <property type="evidence" value="ECO:0007669"/>
    <property type="project" value="UniProtKB-KW"/>
</dbReference>
<keyword evidence="4" id="KW-0067">ATP-binding</keyword>
<keyword evidence="4" id="KW-0547">Nucleotide-binding</keyword>
<dbReference type="SUPFAM" id="SSF48024">
    <property type="entry name" value="N-terminal domain of DnaB helicase"/>
    <property type="match status" value="1"/>
</dbReference>
<geneLocation type="plasmid" evidence="4 5">
    <name>Cy782201</name>
</geneLocation>
<keyword evidence="2" id="KW-0238">DNA-binding</keyword>
<dbReference type="GO" id="GO:0005524">
    <property type="term" value="F:ATP binding"/>
    <property type="evidence" value="ECO:0007669"/>
    <property type="project" value="InterPro"/>
</dbReference>
<dbReference type="GO" id="GO:0003678">
    <property type="term" value="F:DNA helicase activity"/>
    <property type="evidence" value="ECO:0007669"/>
    <property type="project" value="InterPro"/>
</dbReference>
<dbReference type="GO" id="GO:0005829">
    <property type="term" value="C:cytosol"/>
    <property type="evidence" value="ECO:0007669"/>
    <property type="project" value="TreeGrafter"/>
</dbReference>
<evidence type="ECO:0000256" key="1">
    <source>
        <dbReference type="ARBA" id="ARBA00022705"/>
    </source>
</evidence>
<dbReference type="Gene3D" id="1.10.860.10">
    <property type="entry name" value="DNAb Helicase, Chain A"/>
    <property type="match status" value="1"/>
</dbReference>
<dbReference type="Proteomes" id="UP000008206">
    <property type="component" value="Plasmid Cy782201"/>
</dbReference>
<keyword evidence="4" id="KW-0378">Hydrolase</keyword>
<sequence>MVTLQETQKSAYLANPEAEELILGGILFDPRAMAKVADLLSPEHFYVRRYAAIYETALELYQSGLPTDLMTVQHRLEEKGICEQVGGISQLAQLIERTVSAANIDVYARNIVRKHWEKRELQSLSHHICEWINDPNYSPNQIQELIINQAQALNTASGNKSTLQRAIAGIQQILQRKDLTELEQKIKLEELRESLKIQPNLWKNECLMPAKQELAVNNLISLTSKSSLDILELLDRIKDRNLSESELEIELRALAQLSNYQLYDLRKLYQQRCYEHDLNFDELELATSLPQLIALHKKGLDIRKILPPQLAATIINTANAMPTAVEAIFTHLLPVWAASIGTAARIIVKVSSRYIQPCILRTMVVANSGDRKSPALDNATEALEQIEDEAYTQYQQQLSRYVEEVEEWYSSKKDERGPKPKEPICKRFVTRDVNYEGSIRLHEQNPRGLLNKVDELAGYFKRMNKFRNGHGDDDTLDLTLFGGKTYSKDRKGESTYLRRTAISATGTIQWLSLAELQAKFSDSDYTGALARWLVCATELPAPYLDLLHDCEDFGLNKINRNLIEWLHLLPEQDYILSPEAKVIFQKWQHQLVKKMKAESITALEVAYPKFESYCVRIALVLHLVWAWSNGSVEPSVSGETMKRAIYVINWYIQQLRYVLAKNSPALACEGNALIVKELLAKKTELTMRDARRGSRRLKELNDSQLKSIFRALVEAGLANYVPAKTLKIRSLVPTDTNVNLSDRVAPVDFINPLASLTVKDDQQMSTLIKSLNPSSGEDQSNLGVTQENPSVNFETTLVDNIDSSPLSLKDKNVDSKIAETQLQQGIESVDQSMPVNDIFGLEIIEPNKIQAFDYSLKDDVDVTFSESDSSQQENDFDISLVSTANNSPNLELEQSPSPENPDKEEYFSELENNDLNNPSINAISTPVPAMESSNTPVYIYEGTYLAIGSMETPLAAFWRKIISIQPGSRVIVLDEAPLSGWMEQAGYVWVKPIGFTEAALIAVLKAHLRLEGPSKET</sequence>
<feature type="domain" description="DNA helicase DnaB-like N-terminal" evidence="3">
    <location>
        <begin position="14"/>
        <end position="111"/>
    </location>
</feature>
<dbReference type="InterPro" id="IPR007693">
    <property type="entry name" value="DNA_helicase_DnaB-like_N"/>
</dbReference>
<dbReference type="EMBL" id="CP002199">
    <property type="protein sequence ID" value="ADN17727.1"/>
    <property type="molecule type" value="Genomic_DNA"/>
</dbReference>
<keyword evidence="5" id="KW-1185">Reference proteome</keyword>